<dbReference type="HOGENOM" id="CLU_2880803_0_0_3"/>
<organism evidence="1 2">
    <name type="scientific">Microcystis aeruginosa PCC 9808</name>
    <dbReference type="NCBI Taxonomy" id="1160284"/>
    <lineage>
        <taxon>Bacteria</taxon>
        <taxon>Bacillati</taxon>
        <taxon>Cyanobacteriota</taxon>
        <taxon>Cyanophyceae</taxon>
        <taxon>Oscillatoriophycideae</taxon>
        <taxon>Chroococcales</taxon>
        <taxon>Microcystaceae</taxon>
        <taxon>Microcystis</taxon>
    </lineage>
</organism>
<gene>
    <name evidence="1" type="ORF">MICAG_2500003</name>
</gene>
<protein>
    <submittedName>
        <fullName evidence="1">Uncharacterized protein</fullName>
    </submittedName>
</protein>
<reference evidence="1 2" key="1">
    <citation type="submission" date="2012-04" db="EMBL/GenBank/DDBJ databases">
        <authorList>
            <person name="Genoscope - CEA"/>
        </authorList>
    </citation>
    <scope>NUCLEOTIDE SEQUENCE [LARGE SCALE GENOMIC DNA]</scope>
    <source>
        <strain evidence="1 2">9808</strain>
    </source>
</reference>
<evidence type="ECO:0000313" key="2">
    <source>
        <dbReference type="Proteomes" id="UP000005291"/>
    </source>
</evidence>
<comment type="caution">
    <text evidence="1">The sequence shown here is derived from an EMBL/GenBank/DDBJ whole genome shotgun (WGS) entry which is preliminary data.</text>
</comment>
<name>I4HRG1_MICAE</name>
<accession>I4HRG1</accession>
<sequence length="63" mass="7283">MYQVINALRHQRLVHTHTFKSFTYNLGDQRLTASKVSTLNNNVSANLNLTVINALRHQRLVHN</sequence>
<proteinExistence type="predicted"/>
<evidence type="ECO:0000313" key="1">
    <source>
        <dbReference type="EMBL" id="CCI24635.1"/>
    </source>
</evidence>
<dbReference type="AlphaFoldDB" id="I4HRG1"/>
<dbReference type="Proteomes" id="UP000005291">
    <property type="component" value="Unassembled WGS sequence"/>
</dbReference>
<dbReference type="EMBL" id="CAIN01000169">
    <property type="protein sequence ID" value="CCI24635.1"/>
    <property type="molecule type" value="Genomic_DNA"/>
</dbReference>